<dbReference type="Gene3D" id="3.40.630.30">
    <property type="match status" value="1"/>
</dbReference>
<sequence>MSDPQAASAFFETERLVVRPFRPADAAPFAAYRADPDVARYQSWSDYTIAEARALVASLEGEQPGTPGDWFQLAIEVRATGTLVGDLALHVDADEPRQAEIGFTLDPGHQGWGYATEALTAYLDWLFGSLQLHRVIAITDALNLSAQALLTRVGFRQEAHFVDNIFFKGAWGSEHLYARLDSEGANSCPHVPT</sequence>
<dbReference type="SUPFAM" id="SSF55729">
    <property type="entry name" value="Acyl-CoA N-acyltransferases (Nat)"/>
    <property type="match status" value="1"/>
</dbReference>
<dbReference type="EMBL" id="BAAAQQ010000014">
    <property type="protein sequence ID" value="GAA2133379.1"/>
    <property type="molecule type" value="Genomic_DNA"/>
</dbReference>
<dbReference type="PROSITE" id="PS51186">
    <property type="entry name" value="GNAT"/>
    <property type="match status" value="1"/>
</dbReference>
<dbReference type="Proteomes" id="UP001500575">
    <property type="component" value="Unassembled WGS sequence"/>
</dbReference>
<dbReference type="InterPro" id="IPR000182">
    <property type="entry name" value="GNAT_dom"/>
</dbReference>
<feature type="domain" description="N-acetyltransferase" evidence="1">
    <location>
        <begin position="16"/>
        <end position="183"/>
    </location>
</feature>
<dbReference type="RefSeq" id="WP_344305500.1">
    <property type="nucleotide sequence ID" value="NZ_BAAAQQ010000014.1"/>
</dbReference>
<evidence type="ECO:0000259" key="1">
    <source>
        <dbReference type="PROSITE" id="PS51186"/>
    </source>
</evidence>
<comment type="caution">
    <text evidence="2">The sequence shown here is derived from an EMBL/GenBank/DDBJ whole genome shotgun (WGS) entry which is preliminary data.</text>
</comment>
<dbReference type="InterPro" id="IPR016181">
    <property type="entry name" value="Acyl_CoA_acyltransferase"/>
</dbReference>
<gene>
    <name evidence="2" type="ORF">GCM10009843_38690</name>
</gene>
<proteinExistence type="predicted"/>
<organism evidence="2 3">
    <name type="scientific">Nocardioides bigeumensis</name>
    <dbReference type="NCBI Taxonomy" id="433657"/>
    <lineage>
        <taxon>Bacteria</taxon>
        <taxon>Bacillati</taxon>
        <taxon>Actinomycetota</taxon>
        <taxon>Actinomycetes</taxon>
        <taxon>Propionibacteriales</taxon>
        <taxon>Nocardioidaceae</taxon>
        <taxon>Nocardioides</taxon>
    </lineage>
</organism>
<dbReference type="InterPro" id="IPR051531">
    <property type="entry name" value="N-acetyltransferase"/>
</dbReference>
<name>A0ABP5KJJ8_9ACTN</name>
<dbReference type="PANTHER" id="PTHR43792:SF1">
    <property type="entry name" value="N-ACETYLTRANSFERASE DOMAIN-CONTAINING PROTEIN"/>
    <property type="match status" value="1"/>
</dbReference>
<protein>
    <submittedName>
        <fullName evidence="2">GNAT family protein</fullName>
    </submittedName>
</protein>
<accession>A0ABP5KJJ8</accession>
<evidence type="ECO:0000313" key="2">
    <source>
        <dbReference type="EMBL" id="GAA2133379.1"/>
    </source>
</evidence>
<dbReference type="PANTHER" id="PTHR43792">
    <property type="entry name" value="GNAT FAMILY, PUTATIVE (AFU_ORTHOLOGUE AFUA_3G00765)-RELATED-RELATED"/>
    <property type="match status" value="1"/>
</dbReference>
<evidence type="ECO:0000313" key="3">
    <source>
        <dbReference type="Proteomes" id="UP001500575"/>
    </source>
</evidence>
<dbReference type="Pfam" id="PF13302">
    <property type="entry name" value="Acetyltransf_3"/>
    <property type="match status" value="1"/>
</dbReference>
<keyword evidence="3" id="KW-1185">Reference proteome</keyword>
<reference evidence="3" key="1">
    <citation type="journal article" date="2019" name="Int. J. Syst. Evol. Microbiol.">
        <title>The Global Catalogue of Microorganisms (GCM) 10K type strain sequencing project: providing services to taxonomists for standard genome sequencing and annotation.</title>
        <authorList>
            <consortium name="The Broad Institute Genomics Platform"/>
            <consortium name="The Broad Institute Genome Sequencing Center for Infectious Disease"/>
            <person name="Wu L."/>
            <person name="Ma J."/>
        </authorList>
    </citation>
    <scope>NUCLEOTIDE SEQUENCE [LARGE SCALE GENOMIC DNA]</scope>
    <source>
        <strain evidence="3">JCM 16021</strain>
    </source>
</reference>